<evidence type="ECO:0000313" key="2">
    <source>
        <dbReference type="EMBL" id="GAA2001378.1"/>
    </source>
</evidence>
<organism evidence="2 3">
    <name type="scientific">Nocardiopsis rhodophaea</name>
    <dbReference type="NCBI Taxonomy" id="280238"/>
    <lineage>
        <taxon>Bacteria</taxon>
        <taxon>Bacillati</taxon>
        <taxon>Actinomycetota</taxon>
        <taxon>Actinomycetes</taxon>
        <taxon>Streptosporangiales</taxon>
        <taxon>Nocardiopsidaceae</taxon>
        <taxon>Nocardiopsis</taxon>
    </lineage>
</organism>
<proteinExistence type="predicted"/>
<gene>
    <name evidence="2" type="ORF">GCM10009799_30760</name>
</gene>
<dbReference type="EMBL" id="BAAAPC010000012">
    <property type="protein sequence ID" value="GAA2001378.1"/>
    <property type="molecule type" value="Genomic_DNA"/>
</dbReference>
<dbReference type="RefSeq" id="WP_344163023.1">
    <property type="nucleotide sequence ID" value="NZ_BAAAPC010000012.1"/>
</dbReference>
<feature type="domain" description="DUF1023" evidence="1">
    <location>
        <begin position="326"/>
        <end position="489"/>
    </location>
</feature>
<evidence type="ECO:0000259" key="1">
    <source>
        <dbReference type="Pfam" id="PF06259"/>
    </source>
</evidence>
<reference evidence="3" key="1">
    <citation type="journal article" date="2019" name="Int. J. Syst. Evol. Microbiol.">
        <title>The Global Catalogue of Microorganisms (GCM) 10K type strain sequencing project: providing services to taxonomists for standard genome sequencing and annotation.</title>
        <authorList>
            <consortium name="The Broad Institute Genomics Platform"/>
            <consortium name="The Broad Institute Genome Sequencing Center for Infectious Disease"/>
            <person name="Wu L."/>
            <person name="Ma J."/>
        </authorList>
    </citation>
    <scope>NUCLEOTIDE SEQUENCE [LARGE SCALE GENOMIC DNA]</scope>
    <source>
        <strain evidence="3">JCM 15313</strain>
    </source>
</reference>
<keyword evidence="3" id="KW-1185">Reference proteome</keyword>
<dbReference type="InterPro" id="IPR010427">
    <property type="entry name" value="DUF1023"/>
</dbReference>
<sequence length="548" mass="60570">MSKFEFNETGCTFLPDMTLAKEGKLREFASDFEKFMERITGRSGNLHDGFNSSSHEFDDLIAWKIKDEAQYDQSKWQESTMAISFLIATTLEWADAVEEYKNKREINIERWKNSEKQHLETIRKARENDLPAGLYSAPYTTKSNPWIPSLDQALKAMRNDFDEQRDAAKKDWSKFQEKADEISDKLKNGATEENVRKLQESGYLSWAPFNIMGGKYDKPELPTLKGGVPKQGSDPKQVNAWWGSLTPSQRKSAMAKHADKLRMMDGIPVGVRNKLNRDHLDQVLPYVKEEYGEDSDEYRELKKLKNKTLDAEGTDRYLLGLDTTDGHGRAIVADGNPDTADNVATLVPGTGTEWRAVNGQLGRAEAIKKEAQTVDPNSEHAVISWIGYDAPGVGGALLEDDAVTGATELHNFQSGLRATHQGDHSNNTVIGHSYGSTVIGHALQGPGIDADNYVFVGSPGVNADHVSDLGVPGSKVHASTAENDGIRDFTPDAIHGPEPTSKEFGATVFESDTGREGGTFPFGDAHSDYFREDNESVAYMGEVVAGKR</sequence>
<name>A0ABN2T866_9ACTN</name>
<evidence type="ECO:0000313" key="3">
    <source>
        <dbReference type="Proteomes" id="UP001501585"/>
    </source>
</evidence>
<protein>
    <recommendedName>
        <fullName evidence="1">DUF1023 domain-containing protein</fullName>
    </recommendedName>
</protein>
<accession>A0ABN2T866</accession>
<comment type="caution">
    <text evidence="2">The sequence shown here is derived from an EMBL/GenBank/DDBJ whole genome shotgun (WGS) entry which is preliminary data.</text>
</comment>
<dbReference type="Pfam" id="PF06259">
    <property type="entry name" value="Abhydrolase_8"/>
    <property type="match status" value="1"/>
</dbReference>
<dbReference type="Proteomes" id="UP001501585">
    <property type="component" value="Unassembled WGS sequence"/>
</dbReference>